<evidence type="ECO:0000256" key="1">
    <source>
        <dbReference type="SAM" id="MobiDB-lite"/>
    </source>
</evidence>
<dbReference type="Pfam" id="PF13032">
    <property type="entry name" value="RNaseH_pPIWI_RE"/>
    <property type="match status" value="1"/>
</dbReference>
<feature type="domain" description="pPIWI-RE RNaseH" evidence="2">
    <location>
        <begin position="632"/>
        <end position="928"/>
    </location>
</feature>
<dbReference type="OrthoDB" id="3199411at2"/>
<dbReference type="RefSeq" id="WP_131940718.1">
    <property type="nucleotide sequence ID" value="NZ_BAAAMX010000064.1"/>
</dbReference>
<dbReference type="AlphaFoldDB" id="A0A4R4NZT8"/>
<feature type="domain" description="pPIWI-RE module N-terminal" evidence="3">
    <location>
        <begin position="11"/>
        <end position="421"/>
    </location>
</feature>
<evidence type="ECO:0000313" key="6">
    <source>
        <dbReference type="Proteomes" id="UP000295431"/>
    </source>
</evidence>
<feature type="region of interest" description="Disordered" evidence="1">
    <location>
        <begin position="701"/>
        <end position="731"/>
    </location>
</feature>
<dbReference type="Pfam" id="PF13111">
    <property type="entry name" value="pPIWI_RE_X"/>
    <property type="match status" value="1"/>
</dbReference>
<organism evidence="5 6">
    <name type="scientific">Actinomadura bangladeshensis</name>
    <dbReference type="NCBI Taxonomy" id="453573"/>
    <lineage>
        <taxon>Bacteria</taxon>
        <taxon>Bacillati</taxon>
        <taxon>Actinomycetota</taxon>
        <taxon>Actinomycetes</taxon>
        <taxon>Streptosporangiales</taxon>
        <taxon>Thermomonosporaceae</taxon>
        <taxon>Actinomadura</taxon>
    </lineage>
</organism>
<gene>
    <name evidence="5" type="ORF">E1284_18990</name>
</gene>
<evidence type="ECO:0000259" key="3">
    <source>
        <dbReference type="Pfam" id="PF13111"/>
    </source>
</evidence>
<evidence type="ECO:0000259" key="4">
    <source>
        <dbReference type="Pfam" id="PF18157"/>
    </source>
</evidence>
<evidence type="ECO:0000259" key="2">
    <source>
        <dbReference type="Pfam" id="PF13032"/>
    </source>
</evidence>
<dbReference type="EMBL" id="SMJW01000090">
    <property type="protein sequence ID" value="TDC13810.1"/>
    <property type="molecule type" value="Genomic_DNA"/>
</dbReference>
<name>A0A4R4NZT8_9ACTN</name>
<feature type="domain" description="Prokaryotic pPIWI-RE MID" evidence="4">
    <location>
        <begin position="483"/>
        <end position="616"/>
    </location>
</feature>
<proteinExistence type="predicted"/>
<comment type="caution">
    <text evidence="5">The sequence shown here is derived from an EMBL/GenBank/DDBJ whole genome shotgun (WGS) entry which is preliminary data.</text>
</comment>
<dbReference type="InterPro" id="IPR040496">
    <property type="entry name" value="MID_pPIWI_RE"/>
</dbReference>
<keyword evidence="6" id="KW-1185">Reference proteome</keyword>
<protein>
    <submittedName>
        <fullName evidence="5">DUF3893 domain-containing protein</fullName>
    </submittedName>
</protein>
<dbReference type="Proteomes" id="UP000295431">
    <property type="component" value="Unassembled WGS sequence"/>
</dbReference>
<sequence>MPVYDRVRAAAWLPASPDASLTAHYRALPFPEQWRDVMLDLCNTGRSEDLEPYRTVPTHRMDQVLQTLAPDHLVLGRPFSGQGGAGHWILVPEGTAALPEPAFRALRDAWLSDLRPDMAGSLEYRELLSRARSLLDEAPPSWRPVELELLRCPVTEGGTAAPLDHQYPLTTDWIARRVLALEPYDFDGGRLRFHAVPRGPRDQGAELVSEPLPFEARGRTWWYSIRLNITLHTVPFERLPRIHLHAGIRRWATKVSATTERLHLPPSRKTTVLLRPRVPWLRGAPVSDRFAVARLERRWDRKAGAWTTGWADGGPTGILRRISLAEPFPDAEEVLTSPEKWLIDDMRAAVVHSTAMGGHGVGTGLMSDQRSKIVTWAEAAIPAELRPVPERVRTSLGSSAPSVPKRASRAQRVRKATAYAMTCLNAPGADGSPLLEARLLWQTPEMRDAAIDALSDHLGLVDGNRPDGAEFRDAVPGAPAVLEWRTVELTVRLRCMKLTGGLGADLPIPGGARSTKAAVTAAITARRDEATAFLAADRPGPIPSIALVELDRAADFRTADHDPKFALRLGFAEAGVLTQFLAVPKKVKGYNSLGNAEHRALMAWDDGLRQLGARVHTRSGPGTGVPAGMRFAAIWMVRKNRRSRTRWAGHIPIAVLMTPGPEEGTARVQGWDAAADSGAGDWISYPAMLLRLTQHVDVSSVVSGGEEEDGPAGRRPSRRRNKEEQRRATGEWLQKVQRSLRGAPTMLLADAQNARSFWPWLQDGTVEADRIRTGHAPARRLDPDLRLVRVRTGQGRETPQWWGVNREDGPNGIPSHLWVPQQGGRVFWSTTPKPVQFQSSAVVADKLGGRRLTQGPRAGELTVDTDKPAWNPSLVELAVLGCHEADGDVPEALALVVHHLRQPADYPEALSLPLPLHLAGLAQQYVLPLPPEGSGS</sequence>
<reference evidence="5 6" key="1">
    <citation type="submission" date="2019-03" db="EMBL/GenBank/DDBJ databases">
        <title>Draft genome sequences of novel Actinobacteria.</title>
        <authorList>
            <person name="Sahin N."/>
            <person name="Ay H."/>
            <person name="Saygin H."/>
        </authorList>
    </citation>
    <scope>NUCLEOTIDE SEQUENCE [LARGE SCALE GENOMIC DNA]</scope>
    <source>
        <strain evidence="5 6">DSM 45347</strain>
    </source>
</reference>
<dbReference type="InterPro" id="IPR024996">
    <property type="entry name" value="RNaseH_pPIWI_RE"/>
</dbReference>
<dbReference type="InterPro" id="IPR025085">
    <property type="entry name" value="pPIWI_RE_X"/>
</dbReference>
<accession>A0A4R4NZT8</accession>
<evidence type="ECO:0000313" key="5">
    <source>
        <dbReference type="EMBL" id="TDC13810.1"/>
    </source>
</evidence>
<dbReference type="Pfam" id="PF18157">
    <property type="entry name" value="MID_pPIWI_RE"/>
    <property type="match status" value="1"/>
</dbReference>